<evidence type="ECO:0008006" key="3">
    <source>
        <dbReference type="Google" id="ProtNLM"/>
    </source>
</evidence>
<evidence type="ECO:0000313" key="1">
    <source>
        <dbReference type="EMBL" id="NEG55788.1"/>
    </source>
</evidence>
<comment type="caution">
    <text evidence="1">The sequence shown here is derived from an EMBL/GenBank/DDBJ whole genome shotgun (WGS) entry which is preliminary data.</text>
</comment>
<dbReference type="SUPFAM" id="SSF52980">
    <property type="entry name" value="Restriction endonuclease-like"/>
    <property type="match status" value="1"/>
</dbReference>
<organism evidence="1 2">
    <name type="scientific">Bifidobacterium platyrrhinorum</name>
    <dbReference type="NCBI Taxonomy" id="2661628"/>
    <lineage>
        <taxon>Bacteria</taxon>
        <taxon>Bacillati</taxon>
        <taxon>Actinomycetota</taxon>
        <taxon>Actinomycetes</taxon>
        <taxon>Bifidobacteriales</taxon>
        <taxon>Bifidobacteriaceae</taxon>
        <taxon>Bifidobacterium</taxon>
    </lineage>
</organism>
<proteinExistence type="predicted"/>
<evidence type="ECO:0000313" key="2">
    <source>
        <dbReference type="Proteomes" id="UP000483293"/>
    </source>
</evidence>
<sequence>MQSGIVASRRRERKRCNDAAQRTNAPLHVGYLNAIRYWGAPVPRECGLSDDVIHVSVPQAGMRKQVKGVSFHVFRGTESYRKEHYERFWVASPAMAWAQMANHCGVEDLAAIGAALLSRDRRRKVATLDELRGYVAASPRFAGRKNCLAALPYIVENTDSPPETALFRLLCDAGLGRPVPNHRVNLTNGYVLLDMAYPDCRVAFEYQGYHHADPGVMMADASRIGRLQANGWTIVYVTANDFRTSESKREFMDRARTIVNRQRYLAAFCTMWLAANHSQ</sequence>
<accession>A0A6L9STA5</accession>
<dbReference type="EMBL" id="WHZV01000007">
    <property type="protein sequence ID" value="NEG55788.1"/>
    <property type="molecule type" value="Genomic_DNA"/>
</dbReference>
<dbReference type="RefSeq" id="WP_163197569.1">
    <property type="nucleotide sequence ID" value="NZ_WHZV01000007.1"/>
</dbReference>
<dbReference type="InterPro" id="IPR011335">
    <property type="entry name" value="Restrct_endonuc-II-like"/>
</dbReference>
<reference evidence="1 2" key="1">
    <citation type="submission" date="2019-10" db="EMBL/GenBank/DDBJ databases">
        <title>Bifidobacterium from non-human primates.</title>
        <authorList>
            <person name="Modesto M."/>
        </authorList>
    </citation>
    <scope>NUCLEOTIDE SEQUENCE [LARGE SCALE GENOMIC DNA]</scope>
    <source>
        <strain evidence="1 2">SMA15</strain>
    </source>
</reference>
<dbReference type="AlphaFoldDB" id="A0A6L9STA5"/>
<gene>
    <name evidence="1" type="ORF">GFD21_08470</name>
</gene>
<keyword evidence="2" id="KW-1185">Reference proteome</keyword>
<dbReference type="Proteomes" id="UP000483293">
    <property type="component" value="Unassembled WGS sequence"/>
</dbReference>
<protein>
    <recommendedName>
        <fullName evidence="3">DUF559 domain-containing protein</fullName>
    </recommendedName>
</protein>
<name>A0A6L9STA5_9BIFI</name>
<dbReference type="Gene3D" id="3.40.960.10">
    <property type="entry name" value="VSR Endonuclease"/>
    <property type="match status" value="1"/>
</dbReference>